<evidence type="ECO:0000313" key="8">
    <source>
        <dbReference type="Proteomes" id="UP001187531"/>
    </source>
</evidence>
<dbReference type="InterPro" id="IPR008993">
    <property type="entry name" value="TIMP-like_OB-fold"/>
</dbReference>
<evidence type="ECO:0000256" key="5">
    <source>
        <dbReference type="ARBA" id="ARBA00023157"/>
    </source>
</evidence>
<dbReference type="PANTHER" id="PTHR28593:SF3">
    <property type="entry name" value="METEORIN-LIKE PROTEIN"/>
    <property type="match status" value="1"/>
</dbReference>
<evidence type="ECO:0000313" key="7">
    <source>
        <dbReference type="EMBL" id="KAK2728004.1"/>
    </source>
</evidence>
<evidence type="ECO:0000256" key="4">
    <source>
        <dbReference type="ARBA" id="ARBA00022729"/>
    </source>
</evidence>
<sequence length="294" mass="32471">MVQFRQSWTTGSTTLHIIFIFLSLSVSEVHSQVSDTCNWFGSGSKIGDEVRSLYFKCSQGTIAWRRPKGTIRVHLKIGSGSKDFKGCLKVIGPIGDIKIFLESSKKLLPLMNKENGRKIHCFASNSGSAAIYIEAGPTQSSVSTLKVRYDLLIVRRGSKSLDLWEECRPCSPEETLTAFCSSDFVAAGTISAMAQNTDEDRTELTIRSTRVLRQVSHVFTKKRKREIDSHSGVTYGALHVPLACGATEGPGEFMFMGQLRLEEARVLCAPRIEEWAAIVDKANLEGTAQCNVEL</sequence>
<gene>
    <name evidence="7" type="ORF">QYM36_008470</name>
</gene>
<reference evidence="7" key="1">
    <citation type="submission" date="2023-07" db="EMBL/GenBank/DDBJ databases">
        <title>Chromosome-level genome assembly of Artemia franciscana.</title>
        <authorList>
            <person name="Jo E."/>
        </authorList>
    </citation>
    <scope>NUCLEOTIDE SEQUENCE</scope>
    <source>
        <tissue evidence="7">Whole body</tissue>
    </source>
</reference>
<name>A0AA88IIK3_ARTSF</name>
<keyword evidence="5" id="KW-1015">Disulfide bond</keyword>
<dbReference type="PANTHER" id="PTHR28593">
    <property type="entry name" value="METEORIN-LIKE PROTEIN"/>
    <property type="match status" value="1"/>
</dbReference>
<keyword evidence="3" id="KW-0964">Secreted</keyword>
<evidence type="ECO:0000256" key="6">
    <source>
        <dbReference type="SAM" id="SignalP"/>
    </source>
</evidence>
<evidence type="ECO:0000256" key="2">
    <source>
        <dbReference type="ARBA" id="ARBA00005669"/>
    </source>
</evidence>
<protein>
    <recommendedName>
        <fullName evidence="9">Meteorin-like protein</fullName>
    </recommendedName>
</protein>
<keyword evidence="8" id="KW-1185">Reference proteome</keyword>
<evidence type="ECO:0000256" key="1">
    <source>
        <dbReference type="ARBA" id="ARBA00004613"/>
    </source>
</evidence>
<dbReference type="Gene3D" id="2.40.50.120">
    <property type="match status" value="1"/>
</dbReference>
<dbReference type="InterPro" id="IPR051998">
    <property type="entry name" value="Meteorin-like"/>
</dbReference>
<dbReference type="GO" id="GO:0005615">
    <property type="term" value="C:extracellular space"/>
    <property type="evidence" value="ECO:0007669"/>
    <property type="project" value="TreeGrafter"/>
</dbReference>
<feature type="signal peptide" evidence="6">
    <location>
        <begin position="1"/>
        <end position="31"/>
    </location>
</feature>
<dbReference type="GO" id="GO:0005179">
    <property type="term" value="F:hormone activity"/>
    <property type="evidence" value="ECO:0007669"/>
    <property type="project" value="TreeGrafter"/>
</dbReference>
<accession>A0AA88IIK3</accession>
<dbReference type="EMBL" id="JAVRJZ010000001">
    <property type="protein sequence ID" value="KAK2728004.1"/>
    <property type="molecule type" value="Genomic_DNA"/>
</dbReference>
<keyword evidence="4 6" id="KW-0732">Signal</keyword>
<feature type="chain" id="PRO_5041698584" description="Meteorin-like protein" evidence="6">
    <location>
        <begin position="32"/>
        <end position="294"/>
    </location>
</feature>
<dbReference type="AlphaFoldDB" id="A0AA88IIK3"/>
<proteinExistence type="inferred from homology"/>
<comment type="subcellular location">
    <subcellularLocation>
        <location evidence="1">Secreted</location>
    </subcellularLocation>
</comment>
<dbReference type="Proteomes" id="UP001187531">
    <property type="component" value="Unassembled WGS sequence"/>
</dbReference>
<evidence type="ECO:0008006" key="9">
    <source>
        <dbReference type="Google" id="ProtNLM"/>
    </source>
</evidence>
<evidence type="ECO:0000256" key="3">
    <source>
        <dbReference type="ARBA" id="ARBA00022525"/>
    </source>
</evidence>
<comment type="caution">
    <text evidence="7">The sequence shown here is derived from an EMBL/GenBank/DDBJ whole genome shotgun (WGS) entry which is preliminary data.</text>
</comment>
<comment type="similarity">
    <text evidence="2">Belongs to the meteorin family.</text>
</comment>
<organism evidence="7 8">
    <name type="scientific">Artemia franciscana</name>
    <name type="common">Brine shrimp</name>
    <name type="synonym">Artemia sanfranciscana</name>
    <dbReference type="NCBI Taxonomy" id="6661"/>
    <lineage>
        <taxon>Eukaryota</taxon>
        <taxon>Metazoa</taxon>
        <taxon>Ecdysozoa</taxon>
        <taxon>Arthropoda</taxon>
        <taxon>Crustacea</taxon>
        <taxon>Branchiopoda</taxon>
        <taxon>Anostraca</taxon>
        <taxon>Artemiidae</taxon>
        <taxon>Artemia</taxon>
    </lineage>
</organism>